<dbReference type="PROSITE" id="PS00892">
    <property type="entry name" value="HIT_1"/>
    <property type="match status" value="1"/>
</dbReference>
<dbReference type="PANTHER" id="PTHR46648:SF1">
    <property type="entry name" value="ADENOSINE 5'-MONOPHOSPHORAMIDASE HNT1"/>
    <property type="match status" value="1"/>
</dbReference>
<organism evidence="5 6">
    <name type="scientific">Anaerotignum lactatifermentans DSM 14214</name>
    <dbReference type="NCBI Taxonomy" id="1121323"/>
    <lineage>
        <taxon>Bacteria</taxon>
        <taxon>Bacillati</taxon>
        <taxon>Bacillota</taxon>
        <taxon>Clostridia</taxon>
        <taxon>Lachnospirales</taxon>
        <taxon>Anaerotignaceae</taxon>
        <taxon>Anaerotignum</taxon>
    </lineage>
</organism>
<evidence type="ECO:0000313" key="5">
    <source>
        <dbReference type="EMBL" id="SHJ56744.1"/>
    </source>
</evidence>
<accession>A0A1M6KCV6</accession>
<feature type="domain" description="HIT" evidence="4">
    <location>
        <begin position="5"/>
        <end position="112"/>
    </location>
</feature>
<dbReference type="InterPro" id="IPR039384">
    <property type="entry name" value="HINT"/>
</dbReference>
<dbReference type="Proteomes" id="UP000183975">
    <property type="component" value="Unassembled WGS sequence"/>
</dbReference>
<feature type="short sequence motif" description="Histidine triad motif" evidence="2 3">
    <location>
        <begin position="97"/>
        <end position="101"/>
    </location>
</feature>
<proteinExistence type="predicted"/>
<dbReference type="PANTHER" id="PTHR46648">
    <property type="entry name" value="HIT FAMILY PROTEIN 1"/>
    <property type="match status" value="1"/>
</dbReference>
<dbReference type="InterPro" id="IPR011146">
    <property type="entry name" value="HIT-like"/>
</dbReference>
<dbReference type="RefSeq" id="WP_072848006.1">
    <property type="nucleotide sequence ID" value="NZ_FRAH01000003.1"/>
</dbReference>
<dbReference type="Pfam" id="PF01230">
    <property type="entry name" value="HIT"/>
    <property type="match status" value="1"/>
</dbReference>
<dbReference type="InterPro" id="IPR036265">
    <property type="entry name" value="HIT-like_sf"/>
</dbReference>
<feature type="active site" description="Tele-AMP-histidine intermediate" evidence="1">
    <location>
        <position position="99"/>
    </location>
</feature>
<dbReference type="AlphaFoldDB" id="A0A1M6KCV6"/>
<dbReference type="PROSITE" id="PS51084">
    <property type="entry name" value="HIT_2"/>
    <property type="match status" value="1"/>
</dbReference>
<dbReference type="InterPro" id="IPR019808">
    <property type="entry name" value="Histidine_triad_CS"/>
</dbReference>
<dbReference type="GO" id="GO:0003824">
    <property type="term" value="F:catalytic activity"/>
    <property type="evidence" value="ECO:0007669"/>
    <property type="project" value="InterPro"/>
</dbReference>
<evidence type="ECO:0000313" key="6">
    <source>
        <dbReference type="Proteomes" id="UP000183975"/>
    </source>
</evidence>
<dbReference type="GeneID" id="78175356"/>
<dbReference type="OrthoDB" id="9784774at2"/>
<dbReference type="CDD" id="cd01277">
    <property type="entry name" value="HINT_subgroup"/>
    <property type="match status" value="1"/>
</dbReference>
<dbReference type="InterPro" id="IPR001310">
    <property type="entry name" value="Histidine_triad_HIT"/>
</dbReference>
<evidence type="ECO:0000256" key="3">
    <source>
        <dbReference type="PROSITE-ProRule" id="PRU00464"/>
    </source>
</evidence>
<dbReference type="SUPFAM" id="SSF54197">
    <property type="entry name" value="HIT-like"/>
    <property type="match status" value="1"/>
</dbReference>
<evidence type="ECO:0000256" key="2">
    <source>
        <dbReference type="PIRSR" id="PIRSR601310-3"/>
    </source>
</evidence>
<dbReference type="GO" id="GO:0009117">
    <property type="term" value="P:nucleotide metabolic process"/>
    <property type="evidence" value="ECO:0007669"/>
    <property type="project" value="TreeGrafter"/>
</dbReference>
<dbReference type="PRINTS" id="PR00332">
    <property type="entry name" value="HISTRIAD"/>
</dbReference>
<keyword evidence="6" id="KW-1185">Reference proteome</keyword>
<reference evidence="5 6" key="1">
    <citation type="submission" date="2016-11" db="EMBL/GenBank/DDBJ databases">
        <authorList>
            <person name="Jaros S."/>
            <person name="Januszkiewicz K."/>
            <person name="Wedrychowicz H."/>
        </authorList>
    </citation>
    <scope>NUCLEOTIDE SEQUENCE [LARGE SCALE GENOMIC DNA]</scope>
    <source>
        <strain evidence="5 6">DSM 14214</strain>
    </source>
</reference>
<sequence length="136" mass="15571">MSDCIFCKIVSGEFGSATIYENDEFKVILDRFPANEGHVLILVKEHVANIFEIDPDKAGRLFRLAAIIAREMKARLGFDHMNVMQNNGTVAGQTVFHFHLHLIPRYENDGITIAYKPMDLTDEQIEDMRKKLEMSL</sequence>
<protein>
    <submittedName>
        <fullName evidence="5">Histidine triad (HIT) family protein</fullName>
    </submittedName>
</protein>
<gene>
    <name evidence="5" type="ORF">SAMN02745138_00123</name>
</gene>
<evidence type="ECO:0000256" key="1">
    <source>
        <dbReference type="PIRSR" id="PIRSR601310-1"/>
    </source>
</evidence>
<evidence type="ECO:0000259" key="4">
    <source>
        <dbReference type="PROSITE" id="PS51084"/>
    </source>
</evidence>
<dbReference type="EMBL" id="FRAH01000003">
    <property type="protein sequence ID" value="SHJ56744.1"/>
    <property type="molecule type" value="Genomic_DNA"/>
</dbReference>
<name>A0A1M6KCV6_9FIRM</name>
<dbReference type="Gene3D" id="3.30.428.10">
    <property type="entry name" value="HIT-like"/>
    <property type="match status" value="1"/>
</dbReference>